<proteinExistence type="predicted"/>
<evidence type="ECO:0000313" key="2">
    <source>
        <dbReference type="Proteomes" id="UP000642829"/>
    </source>
</evidence>
<keyword evidence="2" id="KW-1185">Reference proteome</keyword>
<organism evidence="1 2">
    <name type="scientific">Cerasicoccus arenae</name>
    <dbReference type="NCBI Taxonomy" id="424488"/>
    <lineage>
        <taxon>Bacteria</taxon>
        <taxon>Pseudomonadati</taxon>
        <taxon>Verrucomicrobiota</taxon>
        <taxon>Opitutia</taxon>
        <taxon>Puniceicoccales</taxon>
        <taxon>Cerasicoccaceae</taxon>
        <taxon>Cerasicoccus</taxon>
    </lineage>
</organism>
<name>A0A8J3DEX2_9BACT</name>
<dbReference type="GO" id="GO:0008146">
    <property type="term" value="F:sulfotransferase activity"/>
    <property type="evidence" value="ECO:0007669"/>
    <property type="project" value="InterPro"/>
</dbReference>
<reference evidence="1" key="1">
    <citation type="journal article" date="2014" name="Int. J. Syst. Evol. Microbiol.">
        <title>Complete genome sequence of Corynebacterium casei LMG S-19264T (=DSM 44701T), isolated from a smear-ripened cheese.</title>
        <authorList>
            <consortium name="US DOE Joint Genome Institute (JGI-PGF)"/>
            <person name="Walter F."/>
            <person name="Albersmeier A."/>
            <person name="Kalinowski J."/>
            <person name="Ruckert C."/>
        </authorList>
    </citation>
    <scope>NUCLEOTIDE SEQUENCE</scope>
    <source>
        <strain evidence="1">KCTC 12870</strain>
    </source>
</reference>
<sequence length="216" mass="25688">MPLFYHNSVKPTRYMLVSYKCLYSQFNSSGEWKYLGEYVTPRLFLHAMVRKPGSAKIILRNPYDRTVSCFKDKYRKQPTRIKESNFYWQECHHVVFERLGVALDASDEAKTEALLAFSFKDFIQLLPEIYHLDSHFHPQHWLMQIHWKGRRFGQWPKCEILFMEQLETIGQLPGLNLGKRINSTGHVQTDFEFDEESKAIVHQLYRKDFELGSYPV</sequence>
<evidence type="ECO:0000313" key="1">
    <source>
        <dbReference type="EMBL" id="GHC12854.1"/>
    </source>
</evidence>
<dbReference type="GO" id="GO:0016020">
    <property type="term" value="C:membrane"/>
    <property type="evidence" value="ECO:0007669"/>
    <property type="project" value="InterPro"/>
</dbReference>
<dbReference type="Pfam" id="PF03567">
    <property type="entry name" value="Sulfotransfer_2"/>
    <property type="match status" value="1"/>
</dbReference>
<gene>
    <name evidence="1" type="ORF">GCM10007047_32750</name>
</gene>
<accession>A0A8J3DEX2</accession>
<reference evidence="1" key="2">
    <citation type="submission" date="2020-09" db="EMBL/GenBank/DDBJ databases">
        <authorList>
            <person name="Sun Q."/>
            <person name="Kim S."/>
        </authorList>
    </citation>
    <scope>NUCLEOTIDE SEQUENCE</scope>
    <source>
        <strain evidence="1">KCTC 12870</strain>
    </source>
</reference>
<dbReference type="InterPro" id="IPR005331">
    <property type="entry name" value="Sulfotransferase"/>
</dbReference>
<dbReference type="RefSeq" id="WP_189517277.1">
    <property type="nucleotide sequence ID" value="NZ_BMXG01000030.1"/>
</dbReference>
<comment type="caution">
    <text evidence="1">The sequence shown here is derived from an EMBL/GenBank/DDBJ whole genome shotgun (WGS) entry which is preliminary data.</text>
</comment>
<dbReference type="AlphaFoldDB" id="A0A8J3DEX2"/>
<dbReference type="EMBL" id="BMXG01000030">
    <property type="protein sequence ID" value="GHC12854.1"/>
    <property type="molecule type" value="Genomic_DNA"/>
</dbReference>
<evidence type="ECO:0008006" key="3">
    <source>
        <dbReference type="Google" id="ProtNLM"/>
    </source>
</evidence>
<dbReference type="Proteomes" id="UP000642829">
    <property type="component" value="Unassembled WGS sequence"/>
</dbReference>
<protein>
    <recommendedName>
        <fullName evidence="3">Sulfotransferase family protein</fullName>
    </recommendedName>
</protein>